<accession>A0A0E9V1I7</accession>
<proteinExistence type="predicted"/>
<reference evidence="1" key="1">
    <citation type="submission" date="2014-11" db="EMBL/GenBank/DDBJ databases">
        <authorList>
            <person name="Amaro Gonzalez C."/>
        </authorList>
    </citation>
    <scope>NUCLEOTIDE SEQUENCE</scope>
</reference>
<sequence length="19" mass="2107">MQAVIISATPRRCVLYALT</sequence>
<reference evidence="1" key="2">
    <citation type="journal article" date="2015" name="Fish Shellfish Immunol.">
        <title>Early steps in the European eel (Anguilla anguilla)-Vibrio vulnificus interaction in the gills: Role of the RtxA13 toxin.</title>
        <authorList>
            <person name="Callol A."/>
            <person name="Pajuelo D."/>
            <person name="Ebbesson L."/>
            <person name="Teles M."/>
            <person name="MacKenzie S."/>
            <person name="Amaro C."/>
        </authorList>
    </citation>
    <scope>NUCLEOTIDE SEQUENCE</scope>
</reference>
<name>A0A0E9V1I7_ANGAN</name>
<dbReference type="AlphaFoldDB" id="A0A0E9V1I7"/>
<dbReference type="EMBL" id="GBXM01036578">
    <property type="protein sequence ID" value="JAH71999.1"/>
    <property type="molecule type" value="Transcribed_RNA"/>
</dbReference>
<evidence type="ECO:0000313" key="1">
    <source>
        <dbReference type="EMBL" id="JAH71999.1"/>
    </source>
</evidence>
<organism evidence="1">
    <name type="scientific">Anguilla anguilla</name>
    <name type="common">European freshwater eel</name>
    <name type="synonym">Muraena anguilla</name>
    <dbReference type="NCBI Taxonomy" id="7936"/>
    <lineage>
        <taxon>Eukaryota</taxon>
        <taxon>Metazoa</taxon>
        <taxon>Chordata</taxon>
        <taxon>Craniata</taxon>
        <taxon>Vertebrata</taxon>
        <taxon>Euteleostomi</taxon>
        <taxon>Actinopterygii</taxon>
        <taxon>Neopterygii</taxon>
        <taxon>Teleostei</taxon>
        <taxon>Anguilliformes</taxon>
        <taxon>Anguillidae</taxon>
        <taxon>Anguilla</taxon>
    </lineage>
</organism>
<protein>
    <submittedName>
        <fullName evidence="1">Uncharacterized protein</fullName>
    </submittedName>
</protein>